<feature type="signal peptide" evidence="1">
    <location>
        <begin position="1"/>
        <end position="26"/>
    </location>
</feature>
<evidence type="ECO:0000313" key="2">
    <source>
        <dbReference type="EMBL" id="TNN77796.1"/>
    </source>
</evidence>
<keyword evidence="1" id="KW-0732">Signal</keyword>
<sequence>MFPPQSLLPSKASLLELLLSPLLYLALQVLQSPHLQLSSLVGIQLQAAVLISLSPPPKSSYVFFCTPVSLTDELEALLVELLQRLEFVPLLSLPVLPQLLLQLIQLTLPSLLDLSADLQCNGPLLLPHLKHEHNRRTRLANRNELK</sequence>
<keyword evidence="3" id="KW-1185">Reference proteome</keyword>
<dbReference type="AlphaFoldDB" id="A0A4Z2IIM4"/>
<evidence type="ECO:0000313" key="3">
    <source>
        <dbReference type="Proteomes" id="UP000314294"/>
    </source>
</evidence>
<evidence type="ECO:0000256" key="1">
    <source>
        <dbReference type="SAM" id="SignalP"/>
    </source>
</evidence>
<comment type="caution">
    <text evidence="2">The sequence shown here is derived from an EMBL/GenBank/DDBJ whole genome shotgun (WGS) entry which is preliminary data.</text>
</comment>
<reference evidence="2 3" key="1">
    <citation type="submission" date="2019-03" db="EMBL/GenBank/DDBJ databases">
        <title>First draft genome of Liparis tanakae, snailfish: a comprehensive survey of snailfish specific genes.</title>
        <authorList>
            <person name="Kim W."/>
            <person name="Song I."/>
            <person name="Jeong J.-H."/>
            <person name="Kim D."/>
            <person name="Kim S."/>
            <person name="Ryu S."/>
            <person name="Song J.Y."/>
            <person name="Lee S.K."/>
        </authorList>
    </citation>
    <scope>NUCLEOTIDE SEQUENCE [LARGE SCALE GENOMIC DNA]</scope>
    <source>
        <tissue evidence="2">Muscle</tissue>
    </source>
</reference>
<dbReference type="Proteomes" id="UP000314294">
    <property type="component" value="Unassembled WGS sequence"/>
</dbReference>
<proteinExistence type="predicted"/>
<gene>
    <name evidence="2" type="ORF">EYF80_012094</name>
</gene>
<dbReference type="EMBL" id="SRLO01000080">
    <property type="protein sequence ID" value="TNN77796.1"/>
    <property type="molecule type" value="Genomic_DNA"/>
</dbReference>
<organism evidence="2 3">
    <name type="scientific">Liparis tanakae</name>
    <name type="common">Tanaka's snailfish</name>
    <dbReference type="NCBI Taxonomy" id="230148"/>
    <lineage>
        <taxon>Eukaryota</taxon>
        <taxon>Metazoa</taxon>
        <taxon>Chordata</taxon>
        <taxon>Craniata</taxon>
        <taxon>Vertebrata</taxon>
        <taxon>Euteleostomi</taxon>
        <taxon>Actinopterygii</taxon>
        <taxon>Neopterygii</taxon>
        <taxon>Teleostei</taxon>
        <taxon>Neoteleostei</taxon>
        <taxon>Acanthomorphata</taxon>
        <taxon>Eupercaria</taxon>
        <taxon>Perciformes</taxon>
        <taxon>Cottioidei</taxon>
        <taxon>Cottales</taxon>
        <taxon>Liparidae</taxon>
        <taxon>Liparis</taxon>
    </lineage>
</organism>
<protein>
    <submittedName>
        <fullName evidence="2">Uncharacterized protein</fullName>
    </submittedName>
</protein>
<feature type="chain" id="PRO_5021315483" evidence="1">
    <location>
        <begin position="27"/>
        <end position="146"/>
    </location>
</feature>
<name>A0A4Z2IIM4_9TELE</name>
<accession>A0A4Z2IIM4</accession>